<accession>A0A6C0J4M3</accession>
<reference evidence="1" key="1">
    <citation type="journal article" date="2020" name="Nature">
        <title>Giant virus diversity and host interactions through global metagenomics.</title>
        <authorList>
            <person name="Schulz F."/>
            <person name="Roux S."/>
            <person name="Paez-Espino D."/>
            <person name="Jungbluth S."/>
            <person name="Walsh D.A."/>
            <person name="Denef V.J."/>
            <person name="McMahon K.D."/>
            <person name="Konstantinidis K.T."/>
            <person name="Eloe-Fadrosh E.A."/>
            <person name="Kyrpides N.C."/>
            <person name="Woyke T."/>
        </authorList>
    </citation>
    <scope>NUCLEOTIDE SEQUENCE</scope>
    <source>
        <strain evidence="1">GVMAG-M-3300025727-45</strain>
    </source>
</reference>
<organism evidence="1">
    <name type="scientific">viral metagenome</name>
    <dbReference type="NCBI Taxonomy" id="1070528"/>
    <lineage>
        <taxon>unclassified sequences</taxon>
        <taxon>metagenomes</taxon>
        <taxon>organismal metagenomes</taxon>
    </lineage>
</organism>
<sequence>MIENPNQEIIFMTLVSYMSETTGLYADKYYSIENQNKKDIVPMTQNENYDKGLIILKSILDKKENKIDELKDFLLSINKNLHITNKNYDCDLWSIKNCDEFFCYLRNNYCK</sequence>
<dbReference type="AlphaFoldDB" id="A0A6C0J4M3"/>
<proteinExistence type="predicted"/>
<evidence type="ECO:0000313" key="1">
    <source>
        <dbReference type="EMBL" id="QHT99809.1"/>
    </source>
</evidence>
<protein>
    <submittedName>
        <fullName evidence="1">Uncharacterized protein</fullName>
    </submittedName>
</protein>
<name>A0A6C0J4M3_9ZZZZ</name>
<dbReference type="EMBL" id="MN740317">
    <property type="protein sequence ID" value="QHT99809.1"/>
    <property type="molecule type" value="Genomic_DNA"/>
</dbReference>